<dbReference type="RefSeq" id="WP_311898136.1">
    <property type="nucleotide sequence ID" value="NZ_JARQBI010000024.1"/>
</dbReference>
<reference evidence="2" key="1">
    <citation type="submission" date="2023-03" db="EMBL/GenBank/DDBJ databases">
        <authorList>
            <person name="Shen W."/>
            <person name="Cai J."/>
        </authorList>
    </citation>
    <scope>NUCLEOTIDE SEQUENCE</scope>
    <source>
        <strain evidence="2">B245-2</strain>
    </source>
</reference>
<feature type="region of interest" description="Disordered" evidence="1">
    <location>
        <begin position="255"/>
        <end position="289"/>
    </location>
</feature>
<proteinExistence type="predicted"/>
<evidence type="ECO:0000313" key="3">
    <source>
        <dbReference type="Proteomes" id="UP001255696"/>
    </source>
</evidence>
<feature type="compositionally biased region" description="Basic and acidic residues" evidence="1">
    <location>
        <begin position="255"/>
        <end position="283"/>
    </location>
</feature>
<organism evidence="2 3">
    <name type="scientific">Enterococcus cecorum</name>
    <dbReference type="NCBI Taxonomy" id="44008"/>
    <lineage>
        <taxon>Bacteria</taxon>
        <taxon>Bacillati</taxon>
        <taxon>Bacillota</taxon>
        <taxon>Bacilli</taxon>
        <taxon>Lactobacillales</taxon>
        <taxon>Enterococcaceae</taxon>
        <taxon>Enterococcus</taxon>
    </lineage>
</organism>
<name>A0AAW8TX13_9ENTE</name>
<dbReference type="Proteomes" id="UP001255696">
    <property type="component" value="Unassembled WGS sequence"/>
</dbReference>
<accession>A0AAW8TX13</accession>
<gene>
    <name evidence="2" type="ORF">P7H47_09105</name>
</gene>
<evidence type="ECO:0000256" key="1">
    <source>
        <dbReference type="SAM" id="MobiDB-lite"/>
    </source>
</evidence>
<evidence type="ECO:0000313" key="2">
    <source>
        <dbReference type="EMBL" id="MDT2797393.1"/>
    </source>
</evidence>
<dbReference type="AlphaFoldDB" id="A0AAW8TX13"/>
<dbReference type="EMBL" id="JARQBI010000024">
    <property type="protein sequence ID" value="MDT2797393.1"/>
    <property type="molecule type" value="Genomic_DNA"/>
</dbReference>
<protein>
    <submittedName>
        <fullName evidence="2">Uncharacterized protein</fullName>
    </submittedName>
</protein>
<sequence>MKMNDLTTQFQQNQMQAGNFSGGMMAQASREMEEVKGQIFMAKQFPRNTMQAEARILDACKRKSLAESAIYSYPRGGQRVSGPSIRLAEVVAQNWGNISFGIKELKQENGESEVMAYAWDLETNVRQEKIFTVKHERHTKRGVNYLTDSRDIYELVANNGARRLRSCILAIIPGDIIDNAVLECEKTLTNQNDRPLADRLKEAFKLFKENYDVTQDMIEARFGYKTSAFTERNLIDLGGIYRSLKDGMSKVEDWFERPNQEKAEKEEKNELEKEFEAKKESKSTEPTIDDVVNEALKEDEAHEVEQTELL</sequence>
<comment type="caution">
    <text evidence="2">The sequence shown here is derived from an EMBL/GenBank/DDBJ whole genome shotgun (WGS) entry which is preliminary data.</text>
</comment>